<dbReference type="OrthoDB" id="8062037at2759"/>
<sequence>MRQCHAEMRPLMVPDPHCASCNGTFVEKIENPTDDPREFQLAEGGQWDDGPLPGEMDTFLGAAVLRLLASRIADRAPAGLRTILRGIPPLPLAAQTAGAGETSSGTQARRSTSEATPPSNAPRVPATGRDNPFTFRIERASTPGGQTRTFVFGNSPPVGASGDGVPRLSDFAPPRNADGTQQGPPNITGPLLAQYLLTLMGPGRGGDPFAELLGGMFGPGATPVGGAEPGRWGDYVFNQEALDQIISQIMENNNAHQPVPATEEVIEKLPRVILEQGSPLLEKDCAVCKDQFALGTEDPDEQVVITLPCQHPFHEPCILPWLKTSGTCPVCRYQLVPQPGAEAPGPRSPPSGANPSGSAPSSGGIGGGGSILSNVFNLFSGHAGAASSSGSGGGGNTGTTGANQGHEQTTNTAESGQSSSRREQDDFDIPGGWANQVD</sequence>
<evidence type="ECO:0000256" key="4">
    <source>
        <dbReference type="PROSITE-ProRule" id="PRU00175"/>
    </source>
</evidence>
<feature type="compositionally biased region" description="Polar residues" evidence="5">
    <location>
        <begin position="101"/>
        <end position="118"/>
    </location>
</feature>
<evidence type="ECO:0000256" key="3">
    <source>
        <dbReference type="ARBA" id="ARBA00022833"/>
    </source>
</evidence>
<evidence type="ECO:0000313" key="8">
    <source>
        <dbReference type="Proteomes" id="UP000256964"/>
    </source>
</evidence>
<dbReference type="EMBL" id="KZ857392">
    <property type="protein sequence ID" value="RDX51917.1"/>
    <property type="molecule type" value="Genomic_DNA"/>
</dbReference>
<dbReference type="STRING" id="139420.A0A371DH94"/>
<feature type="domain" description="RING-type" evidence="6">
    <location>
        <begin position="285"/>
        <end position="332"/>
    </location>
</feature>
<feature type="region of interest" description="Disordered" evidence="5">
    <location>
        <begin position="94"/>
        <end position="186"/>
    </location>
</feature>
<feature type="compositionally biased region" description="Polar residues" evidence="5">
    <location>
        <begin position="407"/>
        <end position="419"/>
    </location>
</feature>
<dbReference type="Pfam" id="PF13639">
    <property type="entry name" value="zf-RING_2"/>
    <property type="match status" value="1"/>
</dbReference>
<keyword evidence="1" id="KW-0479">Metal-binding</keyword>
<accession>A0A371DH94</accession>
<dbReference type="Proteomes" id="UP000256964">
    <property type="component" value="Unassembled WGS sequence"/>
</dbReference>
<organism evidence="7 8">
    <name type="scientific">Lentinus brumalis</name>
    <dbReference type="NCBI Taxonomy" id="2498619"/>
    <lineage>
        <taxon>Eukaryota</taxon>
        <taxon>Fungi</taxon>
        <taxon>Dikarya</taxon>
        <taxon>Basidiomycota</taxon>
        <taxon>Agaricomycotina</taxon>
        <taxon>Agaricomycetes</taxon>
        <taxon>Polyporales</taxon>
        <taxon>Polyporaceae</taxon>
        <taxon>Lentinus</taxon>
    </lineage>
</organism>
<dbReference type="Gene3D" id="3.30.40.10">
    <property type="entry name" value="Zinc/RING finger domain, C3HC4 (zinc finger)"/>
    <property type="match status" value="1"/>
</dbReference>
<gene>
    <name evidence="7" type="ORF">OH76DRAFT_1481007</name>
</gene>
<dbReference type="SMART" id="SM00184">
    <property type="entry name" value="RING"/>
    <property type="match status" value="1"/>
</dbReference>
<evidence type="ECO:0000259" key="6">
    <source>
        <dbReference type="PROSITE" id="PS50089"/>
    </source>
</evidence>
<name>A0A371DH94_9APHY</name>
<feature type="region of interest" description="Disordered" evidence="5">
    <location>
        <begin position="340"/>
        <end position="366"/>
    </location>
</feature>
<protein>
    <recommendedName>
        <fullName evidence="6">RING-type domain-containing protein</fullName>
    </recommendedName>
</protein>
<keyword evidence="3" id="KW-0862">Zinc</keyword>
<dbReference type="PANTHER" id="PTHR15710">
    <property type="entry name" value="E3 UBIQUITIN-PROTEIN LIGASE PRAJA"/>
    <property type="match status" value="1"/>
</dbReference>
<dbReference type="GO" id="GO:0008270">
    <property type="term" value="F:zinc ion binding"/>
    <property type="evidence" value="ECO:0007669"/>
    <property type="project" value="UniProtKB-KW"/>
</dbReference>
<evidence type="ECO:0000256" key="5">
    <source>
        <dbReference type="SAM" id="MobiDB-lite"/>
    </source>
</evidence>
<keyword evidence="2 4" id="KW-0863">Zinc-finger</keyword>
<proteinExistence type="predicted"/>
<evidence type="ECO:0000256" key="2">
    <source>
        <dbReference type="ARBA" id="ARBA00022771"/>
    </source>
</evidence>
<dbReference type="InterPro" id="IPR013083">
    <property type="entry name" value="Znf_RING/FYVE/PHD"/>
</dbReference>
<keyword evidence="8" id="KW-1185">Reference proteome</keyword>
<dbReference type="PROSITE" id="PS50089">
    <property type="entry name" value="ZF_RING_2"/>
    <property type="match status" value="1"/>
</dbReference>
<evidence type="ECO:0000256" key="1">
    <source>
        <dbReference type="ARBA" id="ARBA00022723"/>
    </source>
</evidence>
<feature type="compositionally biased region" description="Low complexity" evidence="5">
    <location>
        <begin position="340"/>
        <end position="362"/>
    </location>
</feature>
<dbReference type="AlphaFoldDB" id="A0A371DH94"/>
<reference evidence="7 8" key="1">
    <citation type="journal article" date="2018" name="Biotechnol. Biofuels">
        <title>Integrative visual omics of the white-rot fungus Polyporus brumalis exposes the biotechnological potential of its oxidative enzymes for delignifying raw plant biomass.</title>
        <authorList>
            <person name="Miyauchi S."/>
            <person name="Rancon A."/>
            <person name="Drula E."/>
            <person name="Hage H."/>
            <person name="Chaduli D."/>
            <person name="Favel A."/>
            <person name="Grisel S."/>
            <person name="Henrissat B."/>
            <person name="Herpoel-Gimbert I."/>
            <person name="Ruiz-Duenas F.J."/>
            <person name="Chevret D."/>
            <person name="Hainaut M."/>
            <person name="Lin J."/>
            <person name="Wang M."/>
            <person name="Pangilinan J."/>
            <person name="Lipzen A."/>
            <person name="Lesage-Meessen L."/>
            <person name="Navarro D."/>
            <person name="Riley R."/>
            <person name="Grigoriev I.V."/>
            <person name="Zhou S."/>
            <person name="Raouche S."/>
            <person name="Rosso M.N."/>
        </authorList>
    </citation>
    <scope>NUCLEOTIDE SEQUENCE [LARGE SCALE GENOMIC DNA]</scope>
    <source>
        <strain evidence="7 8">BRFM 1820</strain>
    </source>
</reference>
<dbReference type="InterPro" id="IPR001841">
    <property type="entry name" value="Znf_RING"/>
</dbReference>
<feature type="region of interest" description="Disordered" evidence="5">
    <location>
        <begin position="384"/>
        <end position="438"/>
    </location>
</feature>
<dbReference type="SUPFAM" id="SSF57850">
    <property type="entry name" value="RING/U-box"/>
    <property type="match status" value="1"/>
</dbReference>
<evidence type="ECO:0000313" key="7">
    <source>
        <dbReference type="EMBL" id="RDX51917.1"/>
    </source>
</evidence>